<proteinExistence type="predicted"/>
<feature type="transmembrane region" description="Helical" evidence="1">
    <location>
        <begin position="12"/>
        <end position="28"/>
    </location>
</feature>
<name>A0A1X6N4M8_9APHY</name>
<dbReference type="EMBL" id="KZ110595">
    <property type="protein sequence ID" value="OSX63567.1"/>
    <property type="molecule type" value="Genomic_DNA"/>
</dbReference>
<organism evidence="2 3">
    <name type="scientific">Postia placenta MAD-698-R-SB12</name>
    <dbReference type="NCBI Taxonomy" id="670580"/>
    <lineage>
        <taxon>Eukaryota</taxon>
        <taxon>Fungi</taxon>
        <taxon>Dikarya</taxon>
        <taxon>Basidiomycota</taxon>
        <taxon>Agaricomycotina</taxon>
        <taxon>Agaricomycetes</taxon>
        <taxon>Polyporales</taxon>
        <taxon>Adustoporiaceae</taxon>
        <taxon>Rhodonia</taxon>
    </lineage>
</organism>
<evidence type="ECO:0000313" key="3">
    <source>
        <dbReference type="Proteomes" id="UP000194127"/>
    </source>
</evidence>
<dbReference type="AlphaFoldDB" id="A0A1X6N4M8"/>
<accession>A0A1X6N4M8</accession>
<feature type="transmembrane region" description="Helical" evidence="1">
    <location>
        <begin position="40"/>
        <end position="58"/>
    </location>
</feature>
<dbReference type="RefSeq" id="XP_024340361.1">
    <property type="nucleotide sequence ID" value="XM_024485001.1"/>
</dbReference>
<evidence type="ECO:0000256" key="1">
    <source>
        <dbReference type="SAM" id="Phobius"/>
    </source>
</evidence>
<keyword evidence="3" id="KW-1185">Reference proteome</keyword>
<evidence type="ECO:0000313" key="2">
    <source>
        <dbReference type="EMBL" id="OSX63567.1"/>
    </source>
</evidence>
<feature type="transmembrane region" description="Helical" evidence="1">
    <location>
        <begin position="167"/>
        <end position="188"/>
    </location>
</feature>
<sequence length="296" mass="33253">MWLQGALCECMIYGVELALFLICLKLVIQQFNRHDYKRPASLLILITVIFILGTLAIYSDMAMTQLSFINNRNYPGGPSAYEVDMYSIPTNEVATVSWVIGNWLMDALLVWRCKIIFTGFSIVPLWAVMLLPCGLFLASIGIGLGIVYLQMTWRSSPFADIHATVPYFATTLSLNVAVTLLIAIRLFYCYRSFTHILGRQHGFRYAKIVAILAESAALNATFSLIFLITLALHHPFSAFVDQCMTPIQSVASLLMIFQAQSKTAQDDEHLTWLLPPASAEMLRCDDTSLYTPRNSR</sequence>
<dbReference type="STRING" id="670580.A0A1X6N4M8"/>
<dbReference type="Proteomes" id="UP000194127">
    <property type="component" value="Unassembled WGS sequence"/>
</dbReference>
<protein>
    <submittedName>
        <fullName evidence="2">Uncharacterized protein</fullName>
    </submittedName>
</protein>
<feature type="transmembrane region" description="Helical" evidence="1">
    <location>
        <begin position="93"/>
        <end position="111"/>
    </location>
</feature>
<dbReference type="GeneID" id="36329950"/>
<dbReference type="OrthoDB" id="2641762at2759"/>
<reference evidence="2 3" key="1">
    <citation type="submission" date="2017-04" db="EMBL/GenBank/DDBJ databases">
        <title>Genome Sequence of the Model Brown-Rot Fungus Postia placenta SB12.</title>
        <authorList>
            <consortium name="DOE Joint Genome Institute"/>
            <person name="Gaskell J."/>
            <person name="Kersten P."/>
            <person name="Larrondo L.F."/>
            <person name="Canessa P."/>
            <person name="Martinez D."/>
            <person name="Hibbett D."/>
            <person name="Schmoll M."/>
            <person name="Kubicek C.P."/>
            <person name="Martinez A.T."/>
            <person name="Yadav J."/>
            <person name="Master E."/>
            <person name="Magnuson J.K."/>
            <person name="James T."/>
            <person name="Yaver D."/>
            <person name="Berka R."/>
            <person name="Labutti K."/>
            <person name="Lipzen A."/>
            <person name="Aerts A."/>
            <person name="Barry K."/>
            <person name="Henrissat B."/>
            <person name="Blanchette R."/>
            <person name="Grigoriev I."/>
            <person name="Cullen D."/>
        </authorList>
    </citation>
    <scope>NUCLEOTIDE SEQUENCE [LARGE SCALE GENOMIC DNA]</scope>
    <source>
        <strain evidence="2 3">MAD-698-R-SB12</strain>
    </source>
</reference>
<keyword evidence="1" id="KW-0472">Membrane</keyword>
<feature type="transmembrane region" description="Helical" evidence="1">
    <location>
        <begin position="208"/>
        <end position="232"/>
    </location>
</feature>
<feature type="transmembrane region" description="Helical" evidence="1">
    <location>
        <begin position="123"/>
        <end position="147"/>
    </location>
</feature>
<keyword evidence="1" id="KW-1133">Transmembrane helix</keyword>
<keyword evidence="1" id="KW-0812">Transmembrane</keyword>
<gene>
    <name evidence="2" type="ORF">POSPLADRAFT_1139140</name>
</gene>